<feature type="region of interest" description="Disordered" evidence="8">
    <location>
        <begin position="51"/>
        <end position="138"/>
    </location>
</feature>
<proteinExistence type="predicted"/>
<protein>
    <recommendedName>
        <fullName evidence="9">U1-type domain-containing protein</fullName>
    </recommendedName>
</protein>
<keyword evidence="3" id="KW-0863">Zinc-finger</keyword>
<evidence type="ECO:0000313" key="11">
    <source>
        <dbReference type="Proteomes" id="UP001211065"/>
    </source>
</evidence>
<dbReference type="GO" id="GO:0016607">
    <property type="term" value="C:nuclear speck"/>
    <property type="evidence" value="ECO:0007669"/>
    <property type="project" value="UniProtKB-SubCell"/>
</dbReference>
<dbReference type="InterPro" id="IPR040050">
    <property type="entry name" value="ZNF830-like"/>
</dbReference>
<dbReference type="PANTHER" id="PTHR13278">
    <property type="entry name" value="ZINC FINGER PROTEIN 830"/>
    <property type="match status" value="1"/>
</dbReference>
<feature type="coiled-coil region" evidence="7">
    <location>
        <begin position="149"/>
        <end position="206"/>
    </location>
</feature>
<dbReference type="InterPro" id="IPR003604">
    <property type="entry name" value="Matrin/U1-like-C_Znf_C2H2"/>
</dbReference>
<keyword evidence="5 7" id="KW-0175">Coiled coil</keyword>
<evidence type="ECO:0000256" key="1">
    <source>
        <dbReference type="ARBA" id="ARBA00004123"/>
    </source>
</evidence>
<dbReference type="GO" id="GO:0033260">
    <property type="term" value="P:nuclear DNA replication"/>
    <property type="evidence" value="ECO:0007669"/>
    <property type="project" value="TreeGrafter"/>
</dbReference>
<evidence type="ECO:0000259" key="9">
    <source>
        <dbReference type="SMART" id="SM00451"/>
    </source>
</evidence>
<dbReference type="GO" id="GO:0008270">
    <property type="term" value="F:zinc ion binding"/>
    <property type="evidence" value="ECO:0007669"/>
    <property type="project" value="UniProtKB-KW"/>
</dbReference>
<reference evidence="10" key="1">
    <citation type="submission" date="2020-05" db="EMBL/GenBank/DDBJ databases">
        <title>Phylogenomic resolution of chytrid fungi.</title>
        <authorList>
            <person name="Stajich J.E."/>
            <person name="Amses K."/>
            <person name="Simmons R."/>
            <person name="Seto K."/>
            <person name="Myers J."/>
            <person name="Bonds A."/>
            <person name="Quandt C.A."/>
            <person name="Barry K."/>
            <person name="Liu P."/>
            <person name="Grigoriev I."/>
            <person name="Longcore J.E."/>
            <person name="James T.Y."/>
        </authorList>
    </citation>
    <scope>NUCLEOTIDE SEQUENCE</scope>
    <source>
        <strain evidence="10">JEL0476</strain>
    </source>
</reference>
<evidence type="ECO:0000256" key="7">
    <source>
        <dbReference type="SAM" id="Coils"/>
    </source>
</evidence>
<dbReference type="SMART" id="SM00451">
    <property type="entry name" value="ZnF_U1"/>
    <property type="match status" value="1"/>
</dbReference>
<dbReference type="Proteomes" id="UP001211065">
    <property type="component" value="Unassembled WGS sequence"/>
</dbReference>
<evidence type="ECO:0000256" key="5">
    <source>
        <dbReference type="ARBA" id="ARBA00023054"/>
    </source>
</evidence>
<organism evidence="10 11">
    <name type="scientific">Clydaea vesicula</name>
    <dbReference type="NCBI Taxonomy" id="447962"/>
    <lineage>
        <taxon>Eukaryota</taxon>
        <taxon>Fungi</taxon>
        <taxon>Fungi incertae sedis</taxon>
        <taxon>Chytridiomycota</taxon>
        <taxon>Chytridiomycota incertae sedis</taxon>
        <taxon>Chytridiomycetes</taxon>
        <taxon>Lobulomycetales</taxon>
        <taxon>Lobulomycetaceae</taxon>
        <taxon>Clydaea</taxon>
    </lineage>
</organism>
<dbReference type="SUPFAM" id="SSF57667">
    <property type="entry name" value="beta-beta-alpha zinc fingers"/>
    <property type="match status" value="1"/>
</dbReference>
<keyword evidence="2" id="KW-0479">Metal-binding</keyword>
<dbReference type="EMBL" id="JADGJW010000157">
    <property type="protein sequence ID" value="KAJ3222834.1"/>
    <property type="molecule type" value="Genomic_DNA"/>
</dbReference>
<dbReference type="GO" id="GO:0044773">
    <property type="term" value="P:mitotic DNA damage checkpoint signaling"/>
    <property type="evidence" value="ECO:0007669"/>
    <property type="project" value="TreeGrafter"/>
</dbReference>
<dbReference type="GO" id="GO:0003676">
    <property type="term" value="F:nucleic acid binding"/>
    <property type="evidence" value="ECO:0007669"/>
    <property type="project" value="InterPro"/>
</dbReference>
<dbReference type="InterPro" id="IPR036236">
    <property type="entry name" value="Znf_C2H2_sf"/>
</dbReference>
<evidence type="ECO:0000256" key="8">
    <source>
        <dbReference type="SAM" id="MobiDB-lite"/>
    </source>
</evidence>
<dbReference type="GO" id="GO:0005694">
    <property type="term" value="C:chromosome"/>
    <property type="evidence" value="ECO:0007669"/>
    <property type="project" value="UniProtKB-SubCell"/>
</dbReference>
<feature type="compositionally biased region" description="Acidic residues" evidence="8">
    <location>
        <begin position="107"/>
        <end position="118"/>
    </location>
</feature>
<keyword evidence="4" id="KW-0862">Zinc</keyword>
<accession>A0AAD5U660</accession>
<gene>
    <name evidence="10" type="ORF">HK099_001851</name>
</gene>
<comment type="subcellular location">
    <subcellularLocation>
        <location evidence="1">Nucleus</location>
    </subcellularLocation>
</comment>
<comment type="caution">
    <text evidence="10">The sequence shown here is derived from an EMBL/GenBank/DDBJ whole genome shotgun (WGS) entry which is preliminary data.</text>
</comment>
<dbReference type="AlphaFoldDB" id="A0AAD5U660"/>
<dbReference type="PANTHER" id="PTHR13278:SF0">
    <property type="entry name" value="ZINC FINGER PROTEIN 830"/>
    <property type="match status" value="1"/>
</dbReference>
<evidence type="ECO:0000256" key="4">
    <source>
        <dbReference type="ARBA" id="ARBA00022833"/>
    </source>
</evidence>
<feature type="compositionally biased region" description="Basic and acidic residues" evidence="8">
    <location>
        <begin position="85"/>
        <end position="103"/>
    </location>
</feature>
<keyword evidence="6" id="KW-0539">Nucleus</keyword>
<dbReference type="GO" id="GO:0051301">
    <property type="term" value="P:cell division"/>
    <property type="evidence" value="ECO:0007669"/>
    <property type="project" value="UniProtKB-KW"/>
</dbReference>
<keyword evidence="11" id="KW-1185">Reference proteome</keyword>
<sequence>MNRLKLDKKSQKINSPLASYSTGKLQCIVCNTIIKSENLWLAHLHSSSHTKNLNKLKKRKVEASSSEGDNSTKKAKLNDVGAAVKNDKSSPVKKFNTENEKSSIEVSSDEDDEQDETSDLPPGFFDNSTKLQKDESNELENIPKKIENINEIDLKLDNFLSELKSEEKQSEVALNTDIELKELSKKEEEEELMLELEREFVNENLDQEFFEARIKNLKSTNEFFQKLEQDVSQSKKYELEKIKKIKKLKIKNKLRDLIEGLGEEALTEENEEDIWRI</sequence>
<feature type="compositionally biased region" description="Basic residues" evidence="8">
    <location>
        <begin position="51"/>
        <end position="60"/>
    </location>
</feature>
<feature type="domain" description="U1-type" evidence="9">
    <location>
        <begin position="22"/>
        <end position="56"/>
    </location>
</feature>
<evidence type="ECO:0000256" key="3">
    <source>
        <dbReference type="ARBA" id="ARBA00022771"/>
    </source>
</evidence>
<dbReference type="GO" id="GO:0033314">
    <property type="term" value="P:mitotic DNA replication checkpoint signaling"/>
    <property type="evidence" value="ECO:0007669"/>
    <property type="project" value="TreeGrafter"/>
</dbReference>
<evidence type="ECO:0000313" key="10">
    <source>
        <dbReference type="EMBL" id="KAJ3222834.1"/>
    </source>
</evidence>
<dbReference type="GO" id="GO:0005681">
    <property type="term" value="C:spliceosomal complex"/>
    <property type="evidence" value="ECO:0007669"/>
    <property type="project" value="InterPro"/>
</dbReference>
<evidence type="ECO:0000256" key="2">
    <source>
        <dbReference type="ARBA" id="ARBA00022723"/>
    </source>
</evidence>
<evidence type="ECO:0000256" key="6">
    <source>
        <dbReference type="ARBA" id="ARBA00023242"/>
    </source>
</evidence>
<name>A0AAD5U660_9FUNG</name>